<dbReference type="InterPro" id="IPR057601">
    <property type="entry name" value="Oar-like_b-barrel"/>
</dbReference>
<keyword evidence="6" id="KW-0675">Receptor</keyword>
<feature type="domain" description="TonB-dependent transporter Oar-like beta-barrel" evidence="5">
    <location>
        <begin position="239"/>
        <end position="1052"/>
    </location>
</feature>
<proteinExistence type="predicted"/>
<keyword evidence="3" id="KW-0998">Cell outer membrane</keyword>
<dbReference type="KEGG" id="pfer:IRI77_05855"/>
<comment type="subcellular location">
    <subcellularLocation>
        <location evidence="1">Cell outer membrane</location>
    </subcellularLocation>
</comment>
<dbReference type="Pfam" id="PF25183">
    <property type="entry name" value="OMP_b-brl_4"/>
    <property type="match status" value="1"/>
</dbReference>
<reference evidence="6 7" key="1">
    <citation type="submission" date="2020-10" db="EMBL/GenBank/DDBJ databases">
        <title>Complete genome sequence of Paludibaculum fermentans P105T, a facultatively anaerobic acidobacterium capable of dissimilatory Fe(III) reduction.</title>
        <authorList>
            <person name="Dedysh S.N."/>
            <person name="Beletsky A.V."/>
            <person name="Kulichevskaya I.S."/>
            <person name="Mardanov A.V."/>
            <person name="Ravin N.V."/>
        </authorList>
    </citation>
    <scope>NUCLEOTIDE SEQUENCE [LARGE SCALE GENOMIC DNA]</scope>
    <source>
        <strain evidence="6 7">P105</strain>
    </source>
</reference>
<dbReference type="Gene3D" id="2.40.170.20">
    <property type="entry name" value="TonB-dependent receptor, beta-barrel domain"/>
    <property type="match status" value="1"/>
</dbReference>
<evidence type="ECO:0000256" key="3">
    <source>
        <dbReference type="ARBA" id="ARBA00023237"/>
    </source>
</evidence>
<dbReference type="PROSITE" id="PS01156">
    <property type="entry name" value="TONB_DEPENDENT_REC_2"/>
    <property type="match status" value="1"/>
</dbReference>
<evidence type="ECO:0000313" key="6">
    <source>
        <dbReference type="EMBL" id="QOY89475.1"/>
    </source>
</evidence>
<dbReference type="GO" id="GO:0009279">
    <property type="term" value="C:cell outer membrane"/>
    <property type="evidence" value="ECO:0007669"/>
    <property type="project" value="UniProtKB-SubCell"/>
</dbReference>
<dbReference type="AlphaFoldDB" id="A0A7S7NTJ1"/>
<dbReference type="InterPro" id="IPR010917">
    <property type="entry name" value="TonB_rcpt_CS"/>
</dbReference>
<dbReference type="RefSeq" id="WP_194451137.1">
    <property type="nucleotide sequence ID" value="NZ_CP063849.1"/>
</dbReference>
<sequence length="1059" mass="112918">MSLPKYAKGVFSLALALAALMPAQTFRGAISGTLTDASGAAVPDASVQLNSPSTGLKRTTLSSQAGDFSLPDLPLGIYELTATKAGFSTVKVANIEVSVSKVTNLTLQMSVATQAAVVEVSADAATLETTSSALTGVVGPKIVAEVPMMGRDFRQMLKLAPGVSPSSGSVNGMRTSGNNYQIDGADNNDAFHNASAVNQGGVAGIAGTLLPIEAIDQFAVQSNASAESGRNGGASVNLVIKSGTNDIHGSAYYFNRNEFFAANSPFATPGSAKRKIRNDQYGFSAGGPVIKDKTFFFVTGEAQKAVAGLSFLNTHPSNAWIADATSILNRYGVAVNPVSTSLRSLWPSRYNNAPATANNFVAADSADYNSYNGIIKIDHRFTSNHTIAGRYFGGTGTQIADSGVPYREYFQVAPSHMHNMSVVLNDIFSPRAVLQTTLGVNYFLQVFNDLDTSANPIALGLNTGVTESTLQGSPTMRISGFAGASATQPLGRIDSTGHITSNLNLSLGAHQLKVGGEYRRARLDVFYDTNKRGSFSFDGTAGPWASDGTLSTSQKALADFLAGYVTGNNGAQIVRGQLQRDYWQNSFDWWVHDNWQVNSKLNLNFGVRYTYHGVLSDEKNTITNFIPGKGFVTPGVDFGSLYPKDLNNFAPRFGFAYTPGKSAKTVIRGSYGFFYDVPPLNFIVANTGVPNGGAAGVHANPGGPNPVYSIIRSGFTLVKDDPIFGATNPRPPFGVFSVSQDFRVPYVQNFNLNVQHQLSRDIMVQGGYVGSAGHHLSLLRNINAPVPGTTGTTQERRPYNGAYPTLASINELNSIGNSNYHSFQSQLRVTRLKHITAVANYTFGKAIDNGSNVRNALPANSYDLSKERGPASFDISHIFTAYVTYDVPQFGQRLQRLSKGWQVNGLITAHTGEPLDILAGTNVSGSADSRDRVDVVGDPFANVVQPTSGTAVRWFNPAAFARPANGTFGNIGRDAIRGPGFGSFDFSVFKNTSITERISTQFRVEIFNLFNRANYANPGSSLGSSTSFGLITNTRNGSGAPGLGFGEPRNVQLALKFIF</sequence>
<dbReference type="SUPFAM" id="SSF56935">
    <property type="entry name" value="Porins"/>
    <property type="match status" value="1"/>
</dbReference>
<dbReference type="SUPFAM" id="SSF49452">
    <property type="entry name" value="Starch-binding domain-like"/>
    <property type="match status" value="1"/>
</dbReference>
<organism evidence="6 7">
    <name type="scientific">Paludibaculum fermentans</name>
    <dbReference type="NCBI Taxonomy" id="1473598"/>
    <lineage>
        <taxon>Bacteria</taxon>
        <taxon>Pseudomonadati</taxon>
        <taxon>Acidobacteriota</taxon>
        <taxon>Terriglobia</taxon>
        <taxon>Bryobacterales</taxon>
        <taxon>Bryobacteraceae</taxon>
        <taxon>Paludibaculum</taxon>
    </lineage>
</organism>
<dbReference type="Gene3D" id="2.60.40.1120">
    <property type="entry name" value="Carboxypeptidase-like, regulatory domain"/>
    <property type="match status" value="1"/>
</dbReference>
<gene>
    <name evidence="6" type="ORF">IRI77_05855</name>
</gene>
<name>A0A7S7NTJ1_PALFE</name>
<keyword evidence="7" id="KW-1185">Reference proteome</keyword>
<protein>
    <submittedName>
        <fullName evidence="6">TonB-dependent receptor</fullName>
    </submittedName>
</protein>
<dbReference type="InterPro" id="IPR036942">
    <property type="entry name" value="Beta-barrel_TonB_sf"/>
</dbReference>
<evidence type="ECO:0000256" key="4">
    <source>
        <dbReference type="SAM" id="SignalP"/>
    </source>
</evidence>
<dbReference type="Pfam" id="PF13620">
    <property type="entry name" value="CarboxypepD_reg"/>
    <property type="match status" value="1"/>
</dbReference>
<dbReference type="GO" id="GO:0030246">
    <property type="term" value="F:carbohydrate binding"/>
    <property type="evidence" value="ECO:0007669"/>
    <property type="project" value="InterPro"/>
</dbReference>
<dbReference type="EMBL" id="CP063849">
    <property type="protein sequence ID" value="QOY89475.1"/>
    <property type="molecule type" value="Genomic_DNA"/>
</dbReference>
<feature type="chain" id="PRO_5032907266" evidence="4">
    <location>
        <begin position="28"/>
        <end position="1059"/>
    </location>
</feature>
<evidence type="ECO:0000256" key="1">
    <source>
        <dbReference type="ARBA" id="ARBA00004442"/>
    </source>
</evidence>
<keyword evidence="2" id="KW-0472">Membrane</keyword>
<feature type="signal peptide" evidence="4">
    <location>
        <begin position="1"/>
        <end position="27"/>
    </location>
</feature>
<accession>A0A7S7NTJ1</accession>
<dbReference type="Proteomes" id="UP000593892">
    <property type="component" value="Chromosome"/>
</dbReference>
<keyword evidence="4" id="KW-0732">Signal</keyword>
<evidence type="ECO:0000256" key="2">
    <source>
        <dbReference type="ARBA" id="ARBA00023136"/>
    </source>
</evidence>
<evidence type="ECO:0000259" key="5">
    <source>
        <dbReference type="Pfam" id="PF25183"/>
    </source>
</evidence>
<evidence type="ECO:0000313" key="7">
    <source>
        <dbReference type="Proteomes" id="UP000593892"/>
    </source>
</evidence>
<dbReference type="InterPro" id="IPR013784">
    <property type="entry name" value="Carb-bd-like_fold"/>
</dbReference>